<evidence type="ECO:0000313" key="9">
    <source>
        <dbReference type="EMBL" id="OJI97566.1"/>
    </source>
</evidence>
<evidence type="ECO:0000256" key="7">
    <source>
        <dbReference type="ARBA" id="ARBA00023242"/>
    </source>
</evidence>
<evidence type="ECO:0000256" key="5">
    <source>
        <dbReference type="ARBA" id="ARBA00023125"/>
    </source>
</evidence>
<evidence type="ECO:0000256" key="6">
    <source>
        <dbReference type="ARBA" id="ARBA00023163"/>
    </source>
</evidence>
<dbReference type="GeneID" id="63721251"/>
<proteinExistence type="predicted"/>
<evidence type="ECO:0000256" key="1">
    <source>
        <dbReference type="ARBA" id="ARBA00004123"/>
    </source>
</evidence>
<keyword evidence="3" id="KW-0862">Zinc</keyword>
<evidence type="ECO:0000259" key="8">
    <source>
        <dbReference type="PROSITE" id="PS50048"/>
    </source>
</evidence>
<name>A0A1L9P7V6_ASPVE</name>
<reference evidence="10" key="1">
    <citation type="journal article" date="2017" name="Genome Biol.">
        <title>Comparative genomics reveals high biological diversity and specific adaptations in the industrially and medically important fungal genus Aspergillus.</title>
        <authorList>
            <person name="de Vries R.P."/>
            <person name="Riley R."/>
            <person name="Wiebenga A."/>
            <person name="Aguilar-Osorio G."/>
            <person name="Amillis S."/>
            <person name="Uchima C.A."/>
            <person name="Anderluh G."/>
            <person name="Asadollahi M."/>
            <person name="Askin M."/>
            <person name="Barry K."/>
            <person name="Battaglia E."/>
            <person name="Bayram O."/>
            <person name="Benocci T."/>
            <person name="Braus-Stromeyer S.A."/>
            <person name="Caldana C."/>
            <person name="Canovas D."/>
            <person name="Cerqueira G.C."/>
            <person name="Chen F."/>
            <person name="Chen W."/>
            <person name="Choi C."/>
            <person name="Clum A."/>
            <person name="Dos Santos R.A."/>
            <person name="Damasio A.R."/>
            <person name="Diallinas G."/>
            <person name="Emri T."/>
            <person name="Fekete E."/>
            <person name="Flipphi M."/>
            <person name="Freyberg S."/>
            <person name="Gallo A."/>
            <person name="Gournas C."/>
            <person name="Habgood R."/>
            <person name="Hainaut M."/>
            <person name="Harispe M.L."/>
            <person name="Henrissat B."/>
            <person name="Hilden K.S."/>
            <person name="Hope R."/>
            <person name="Hossain A."/>
            <person name="Karabika E."/>
            <person name="Karaffa L."/>
            <person name="Karanyi Z."/>
            <person name="Krasevec N."/>
            <person name="Kuo A."/>
            <person name="Kusch H."/>
            <person name="LaButti K."/>
            <person name="Lagendijk E.L."/>
            <person name="Lapidus A."/>
            <person name="Levasseur A."/>
            <person name="Lindquist E."/>
            <person name="Lipzen A."/>
            <person name="Logrieco A.F."/>
            <person name="MacCabe A."/>
            <person name="Maekelae M.R."/>
            <person name="Malavazi I."/>
            <person name="Melin P."/>
            <person name="Meyer V."/>
            <person name="Mielnichuk N."/>
            <person name="Miskei M."/>
            <person name="Molnar A.P."/>
            <person name="Mule G."/>
            <person name="Ngan C.Y."/>
            <person name="Orejas M."/>
            <person name="Orosz E."/>
            <person name="Ouedraogo J.P."/>
            <person name="Overkamp K.M."/>
            <person name="Park H.-S."/>
            <person name="Perrone G."/>
            <person name="Piumi F."/>
            <person name="Punt P.J."/>
            <person name="Ram A.F."/>
            <person name="Ramon A."/>
            <person name="Rauscher S."/>
            <person name="Record E."/>
            <person name="Riano-Pachon D.M."/>
            <person name="Robert V."/>
            <person name="Roehrig J."/>
            <person name="Ruller R."/>
            <person name="Salamov A."/>
            <person name="Salih N.S."/>
            <person name="Samson R.A."/>
            <person name="Sandor E."/>
            <person name="Sanguinetti M."/>
            <person name="Schuetze T."/>
            <person name="Sepcic K."/>
            <person name="Shelest E."/>
            <person name="Sherlock G."/>
            <person name="Sophianopoulou V."/>
            <person name="Squina F.M."/>
            <person name="Sun H."/>
            <person name="Susca A."/>
            <person name="Todd R.B."/>
            <person name="Tsang A."/>
            <person name="Unkles S.E."/>
            <person name="van de Wiele N."/>
            <person name="van Rossen-Uffink D."/>
            <person name="Oliveira J.V."/>
            <person name="Vesth T.C."/>
            <person name="Visser J."/>
            <person name="Yu J.-H."/>
            <person name="Zhou M."/>
            <person name="Andersen M.R."/>
            <person name="Archer D.B."/>
            <person name="Baker S.E."/>
            <person name="Benoit I."/>
            <person name="Brakhage A.A."/>
            <person name="Braus G.H."/>
            <person name="Fischer R."/>
            <person name="Frisvad J.C."/>
            <person name="Goldman G.H."/>
            <person name="Houbraken J."/>
            <person name="Oakley B."/>
            <person name="Pocsi I."/>
            <person name="Scazzocchio C."/>
            <person name="Seiboth B."/>
            <person name="vanKuyk P.A."/>
            <person name="Wortman J."/>
            <person name="Dyer P.S."/>
            <person name="Grigoriev I.V."/>
        </authorList>
    </citation>
    <scope>NUCLEOTIDE SEQUENCE [LARGE SCALE GENOMIC DNA]</scope>
    <source>
        <strain evidence="10">CBS 583.65</strain>
    </source>
</reference>
<dbReference type="PROSITE" id="PS00463">
    <property type="entry name" value="ZN2_CY6_FUNGAL_1"/>
    <property type="match status" value="1"/>
</dbReference>
<dbReference type="GO" id="GO:0005634">
    <property type="term" value="C:nucleus"/>
    <property type="evidence" value="ECO:0007669"/>
    <property type="project" value="UniProtKB-SubCell"/>
</dbReference>
<dbReference type="PROSITE" id="PS50048">
    <property type="entry name" value="ZN2_CY6_FUNGAL_2"/>
    <property type="match status" value="1"/>
</dbReference>
<dbReference type="GO" id="GO:0008270">
    <property type="term" value="F:zinc ion binding"/>
    <property type="evidence" value="ECO:0007669"/>
    <property type="project" value="InterPro"/>
</dbReference>
<keyword evidence="2" id="KW-0479">Metal-binding</keyword>
<keyword evidence="10" id="KW-1185">Reference proteome</keyword>
<keyword evidence="5" id="KW-0238">DNA-binding</keyword>
<evidence type="ECO:0000256" key="4">
    <source>
        <dbReference type="ARBA" id="ARBA00023015"/>
    </source>
</evidence>
<dbReference type="Gene3D" id="4.10.240.10">
    <property type="entry name" value="Zn(2)-C6 fungal-type DNA-binding domain"/>
    <property type="match status" value="1"/>
</dbReference>
<sequence>MATKGRQRVSVACVPCRQKKRRCDGQRPVCLTCQKNGSLCEYSQSPEKRKPPTKCYIHALHCRIALLEHQLEQSRRSVDGSAFPGPNSSTEHLLSPKDEMAGQSSLLGAASPLSSYGLFAAYGHPSNSEKDDGIPLGNSTPSICTDDQDQNPLLYLEPETQTRLLDEFWTWQNTWPLLVHKPLFQEDFLQNGVKGYFSSAVLSAMLSLGAQYTDNDQVQLRNVSADSLATHAKRLVLDQIERPSLSLTLAAALLSLKGLADDNLPSAFQYIGIALRQALFLELHKEAAAIHDATSSSVELKEAGYILWLGIWILERHIAQITGQSSSTHESDIQSIPVPMISSLEYDPWPASNHPLTLTSHCISTMQSCCDLQRMVLPVLDQLSALSDYQSFDAQNLATRTHVAMSEFYNNLPSHLRLPAAATRPVPAHVYQFQLQHHTLKVMLHRPFLHTTPSINTVQASQDPEMVHNQSATFSAIRITYIINAYKNFYPLDRLSPLTVQSITLSSLIHLFNASSADATLAKRSKELHRLNCHVLGQMASATKCSTRALKVLESVQREWESSISLHDSVEGGDPSMAVCDTVTAEMLMPEPFSLDLSDDAFNWFQLPLNDNLFDDTFLNSLWNVDSLPPGWDLDNDINVATEF</sequence>
<dbReference type="Pfam" id="PF04082">
    <property type="entry name" value="Fungal_trans"/>
    <property type="match status" value="1"/>
</dbReference>
<dbReference type="Pfam" id="PF00172">
    <property type="entry name" value="Zn_clus"/>
    <property type="match status" value="1"/>
</dbReference>
<comment type="subcellular location">
    <subcellularLocation>
        <location evidence="1">Nucleus</location>
    </subcellularLocation>
</comment>
<dbReference type="InterPro" id="IPR051615">
    <property type="entry name" value="Transcr_Regulatory_Elem"/>
</dbReference>
<dbReference type="SMART" id="SM00906">
    <property type="entry name" value="Fungal_trans"/>
    <property type="match status" value="1"/>
</dbReference>
<dbReference type="CDD" id="cd12148">
    <property type="entry name" value="fungal_TF_MHR"/>
    <property type="match status" value="1"/>
</dbReference>
<dbReference type="GO" id="GO:0000981">
    <property type="term" value="F:DNA-binding transcription factor activity, RNA polymerase II-specific"/>
    <property type="evidence" value="ECO:0007669"/>
    <property type="project" value="InterPro"/>
</dbReference>
<dbReference type="OrthoDB" id="2154091at2759"/>
<dbReference type="CDD" id="cd00067">
    <property type="entry name" value="GAL4"/>
    <property type="match status" value="1"/>
</dbReference>
<dbReference type="InterPro" id="IPR036864">
    <property type="entry name" value="Zn2-C6_fun-type_DNA-bd_sf"/>
</dbReference>
<dbReference type="InterPro" id="IPR001138">
    <property type="entry name" value="Zn2Cys6_DnaBD"/>
</dbReference>
<dbReference type="SUPFAM" id="SSF57701">
    <property type="entry name" value="Zn2/Cys6 DNA-binding domain"/>
    <property type="match status" value="1"/>
</dbReference>
<dbReference type="VEuPathDB" id="FungiDB:ASPVEDRAFT_119828"/>
<dbReference type="AlphaFoldDB" id="A0A1L9P7V6"/>
<feature type="domain" description="Zn(2)-C6 fungal-type" evidence="8">
    <location>
        <begin position="12"/>
        <end position="42"/>
    </location>
</feature>
<dbReference type="EMBL" id="KV878125">
    <property type="protein sequence ID" value="OJI97566.1"/>
    <property type="molecule type" value="Genomic_DNA"/>
</dbReference>
<dbReference type="Proteomes" id="UP000184073">
    <property type="component" value="Unassembled WGS sequence"/>
</dbReference>
<gene>
    <name evidence="9" type="ORF">ASPVEDRAFT_119828</name>
</gene>
<dbReference type="PANTHER" id="PTHR31313">
    <property type="entry name" value="TY1 ENHANCER ACTIVATOR"/>
    <property type="match status" value="1"/>
</dbReference>
<dbReference type="RefSeq" id="XP_040663329.1">
    <property type="nucleotide sequence ID" value="XM_040805740.1"/>
</dbReference>
<dbReference type="PANTHER" id="PTHR31313:SF81">
    <property type="entry name" value="TY1 ENHANCER ACTIVATOR"/>
    <property type="match status" value="1"/>
</dbReference>
<dbReference type="InterPro" id="IPR007219">
    <property type="entry name" value="XnlR_reg_dom"/>
</dbReference>
<keyword evidence="6" id="KW-0804">Transcription</keyword>
<accession>A0A1L9P7V6</accession>
<protein>
    <recommendedName>
        <fullName evidence="8">Zn(2)-C6 fungal-type domain-containing protein</fullName>
    </recommendedName>
</protein>
<keyword evidence="7" id="KW-0539">Nucleus</keyword>
<dbReference type="GO" id="GO:0006351">
    <property type="term" value="P:DNA-templated transcription"/>
    <property type="evidence" value="ECO:0007669"/>
    <property type="project" value="InterPro"/>
</dbReference>
<dbReference type="GO" id="GO:0003677">
    <property type="term" value="F:DNA binding"/>
    <property type="evidence" value="ECO:0007669"/>
    <property type="project" value="UniProtKB-KW"/>
</dbReference>
<organism evidence="9 10">
    <name type="scientific">Aspergillus versicolor CBS 583.65</name>
    <dbReference type="NCBI Taxonomy" id="1036611"/>
    <lineage>
        <taxon>Eukaryota</taxon>
        <taxon>Fungi</taxon>
        <taxon>Dikarya</taxon>
        <taxon>Ascomycota</taxon>
        <taxon>Pezizomycotina</taxon>
        <taxon>Eurotiomycetes</taxon>
        <taxon>Eurotiomycetidae</taxon>
        <taxon>Eurotiales</taxon>
        <taxon>Aspergillaceae</taxon>
        <taxon>Aspergillus</taxon>
        <taxon>Aspergillus subgen. Nidulantes</taxon>
    </lineage>
</organism>
<dbReference type="SMART" id="SM00066">
    <property type="entry name" value="GAL4"/>
    <property type="match status" value="1"/>
</dbReference>
<evidence type="ECO:0000256" key="3">
    <source>
        <dbReference type="ARBA" id="ARBA00022833"/>
    </source>
</evidence>
<keyword evidence="4" id="KW-0805">Transcription regulation</keyword>
<evidence type="ECO:0000256" key="2">
    <source>
        <dbReference type="ARBA" id="ARBA00022723"/>
    </source>
</evidence>
<evidence type="ECO:0000313" key="10">
    <source>
        <dbReference type="Proteomes" id="UP000184073"/>
    </source>
</evidence>